<organism evidence="7">
    <name type="scientific">marine sediment metagenome</name>
    <dbReference type="NCBI Taxonomy" id="412755"/>
    <lineage>
        <taxon>unclassified sequences</taxon>
        <taxon>metagenomes</taxon>
        <taxon>ecological metagenomes</taxon>
    </lineage>
</organism>
<dbReference type="PANTHER" id="PTHR43096">
    <property type="entry name" value="DNAJ HOMOLOG 1, MITOCHONDRIAL-RELATED"/>
    <property type="match status" value="1"/>
</dbReference>
<evidence type="ECO:0000256" key="2">
    <source>
        <dbReference type="ARBA" id="ARBA00022737"/>
    </source>
</evidence>
<evidence type="ECO:0000259" key="6">
    <source>
        <dbReference type="PROSITE" id="PS50076"/>
    </source>
</evidence>
<dbReference type="GO" id="GO:0042026">
    <property type="term" value="P:protein refolding"/>
    <property type="evidence" value="ECO:0007669"/>
    <property type="project" value="TreeGrafter"/>
</dbReference>
<dbReference type="GO" id="GO:0051082">
    <property type="term" value="F:unfolded protein binding"/>
    <property type="evidence" value="ECO:0007669"/>
    <property type="project" value="InterPro"/>
</dbReference>
<dbReference type="Gene3D" id="2.60.260.20">
    <property type="entry name" value="Urease metallochaperone UreE, N-terminal domain"/>
    <property type="match status" value="2"/>
</dbReference>
<dbReference type="PROSITE" id="PS50076">
    <property type="entry name" value="DNAJ_2"/>
    <property type="match status" value="1"/>
</dbReference>
<dbReference type="InterPro" id="IPR002939">
    <property type="entry name" value="DnaJ_C"/>
</dbReference>
<dbReference type="PANTHER" id="PTHR43096:SF52">
    <property type="entry name" value="DNAJ HOMOLOG 1, MITOCHONDRIAL-RELATED"/>
    <property type="match status" value="1"/>
</dbReference>
<keyword evidence="1" id="KW-0479">Metal-binding</keyword>
<dbReference type="EMBL" id="BART01021674">
    <property type="protein sequence ID" value="GAH03032.1"/>
    <property type="molecule type" value="Genomic_DNA"/>
</dbReference>
<evidence type="ECO:0000256" key="1">
    <source>
        <dbReference type="ARBA" id="ARBA00022723"/>
    </source>
</evidence>
<gene>
    <name evidence="7" type="ORF">S01H4_39905</name>
</gene>
<evidence type="ECO:0000313" key="7">
    <source>
        <dbReference type="EMBL" id="GAH03032.1"/>
    </source>
</evidence>
<sequence>INPGDKSAEEKFKQINEAYEVLSDQEKRQKYDKYGDRWQYADQFEQARRQQPGWNFSQGGGRVYFSEEGVGSLFDDLLRGFGGRAGGRPQPRRGRDLEFPLELTLEEAFSGTTRTLGMADGKRLEVKIPSGVKDGSRVRISGKGAEGYGGVKGDLYLVTSVRPHRLFRRRGDDLYVDVSVPLVVAMLGGEVKVTTPKGRLSLKIPPETQNGRVFRLARQGMPRLGSSSRGDLLARVRIVLPTKLTQREKELLKQLEQLRPDKG</sequence>
<accession>X1C6N8</accession>
<dbReference type="PRINTS" id="PR00625">
    <property type="entry name" value="JDOMAIN"/>
</dbReference>
<dbReference type="AlphaFoldDB" id="X1C6N8"/>
<reference evidence="7" key="1">
    <citation type="journal article" date="2014" name="Front. Microbiol.">
        <title>High frequency of phylogenetically diverse reductive dehalogenase-homologous genes in deep subseafloor sedimentary metagenomes.</title>
        <authorList>
            <person name="Kawai M."/>
            <person name="Futagami T."/>
            <person name="Toyoda A."/>
            <person name="Takaki Y."/>
            <person name="Nishi S."/>
            <person name="Hori S."/>
            <person name="Arai W."/>
            <person name="Tsubouchi T."/>
            <person name="Morono Y."/>
            <person name="Uchiyama I."/>
            <person name="Ito T."/>
            <person name="Fujiyama A."/>
            <person name="Inagaki F."/>
            <person name="Takami H."/>
        </authorList>
    </citation>
    <scope>NUCLEOTIDE SEQUENCE</scope>
    <source>
        <strain evidence="7">Expedition CK06-06</strain>
    </source>
</reference>
<dbReference type="Gene3D" id="1.10.287.110">
    <property type="entry name" value="DnaJ domain"/>
    <property type="match status" value="1"/>
</dbReference>
<comment type="caution">
    <text evidence="7">The sequence shown here is derived from an EMBL/GenBank/DDBJ whole genome shotgun (WGS) entry which is preliminary data.</text>
</comment>
<keyword evidence="2" id="KW-0677">Repeat</keyword>
<dbReference type="InterPro" id="IPR036869">
    <property type="entry name" value="J_dom_sf"/>
</dbReference>
<evidence type="ECO:0000256" key="4">
    <source>
        <dbReference type="ARBA" id="ARBA00022833"/>
    </source>
</evidence>
<dbReference type="Pfam" id="PF01556">
    <property type="entry name" value="DnaJ_C"/>
    <property type="match status" value="1"/>
</dbReference>
<dbReference type="SUPFAM" id="SSF49493">
    <property type="entry name" value="HSP40/DnaJ peptide-binding domain"/>
    <property type="match status" value="2"/>
</dbReference>
<dbReference type="InterPro" id="IPR018253">
    <property type="entry name" value="DnaJ_domain_CS"/>
</dbReference>
<dbReference type="Pfam" id="PF00226">
    <property type="entry name" value="DnaJ"/>
    <property type="match status" value="1"/>
</dbReference>
<dbReference type="SUPFAM" id="SSF46565">
    <property type="entry name" value="Chaperone J-domain"/>
    <property type="match status" value="1"/>
</dbReference>
<name>X1C6N8_9ZZZZ</name>
<dbReference type="GO" id="GO:0008270">
    <property type="term" value="F:zinc ion binding"/>
    <property type="evidence" value="ECO:0007669"/>
    <property type="project" value="UniProtKB-KW"/>
</dbReference>
<keyword evidence="5" id="KW-0143">Chaperone</keyword>
<proteinExistence type="predicted"/>
<keyword evidence="3" id="KW-0863">Zinc-finger</keyword>
<dbReference type="PROSITE" id="PS00636">
    <property type="entry name" value="DNAJ_1"/>
    <property type="match status" value="1"/>
</dbReference>
<dbReference type="InterPro" id="IPR008971">
    <property type="entry name" value="HSP40/DnaJ_pept-bd"/>
</dbReference>
<dbReference type="CDD" id="cd10747">
    <property type="entry name" value="DnaJ_C"/>
    <property type="match status" value="1"/>
</dbReference>
<protein>
    <recommendedName>
        <fullName evidence="6">J domain-containing protein</fullName>
    </recommendedName>
</protein>
<dbReference type="GO" id="GO:0005737">
    <property type="term" value="C:cytoplasm"/>
    <property type="evidence" value="ECO:0007669"/>
    <property type="project" value="TreeGrafter"/>
</dbReference>
<evidence type="ECO:0000256" key="5">
    <source>
        <dbReference type="ARBA" id="ARBA00023186"/>
    </source>
</evidence>
<dbReference type="CDD" id="cd06257">
    <property type="entry name" value="DnaJ"/>
    <property type="match status" value="1"/>
</dbReference>
<feature type="domain" description="J" evidence="6">
    <location>
        <begin position="1"/>
        <end position="35"/>
    </location>
</feature>
<dbReference type="InterPro" id="IPR001623">
    <property type="entry name" value="DnaJ_domain"/>
</dbReference>
<feature type="non-terminal residue" evidence="7">
    <location>
        <position position="1"/>
    </location>
</feature>
<evidence type="ECO:0000256" key="3">
    <source>
        <dbReference type="ARBA" id="ARBA00022771"/>
    </source>
</evidence>
<dbReference type="FunFam" id="2.60.260.20:FF:000005">
    <property type="entry name" value="Chaperone protein dnaJ 1, mitochondrial"/>
    <property type="match status" value="1"/>
</dbReference>
<keyword evidence="4" id="KW-0862">Zinc</keyword>